<proteinExistence type="predicted"/>
<accession>A0A834MX35</accession>
<gene>
    <name evidence="1" type="ORF">H0235_018462</name>
</gene>
<evidence type="ECO:0000313" key="1">
    <source>
        <dbReference type="EMBL" id="KAF7387740.1"/>
    </source>
</evidence>
<dbReference type="Proteomes" id="UP000600918">
    <property type="component" value="Unassembled WGS sequence"/>
</dbReference>
<evidence type="ECO:0000313" key="2">
    <source>
        <dbReference type="Proteomes" id="UP000600918"/>
    </source>
</evidence>
<dbReference type="EMBL" id="JACSDY010000025">
    <property type="protein sequence ID" value="KAF7387740.1"/>
    <property type="molecule type" value="Genomic_DNA"/>
</dbReference>
<dbReference type="AlphaFoldDB" id="A0A834MX35"/>
<organism evidence="1 2">
    <name type="scientific">Vespula pensylvanica</name>
    <name type="common">Western yellow jacket</name>
    <name type="synonym">Wasp</name>
    <dbReference type="NCBI Taxonomy" id="30213"/>
    <lineage>
        <taxon>Eukaryota</taxon>
        <taxon>Metazoa</taxon>
        <taxon>Ecdysozoa</taxon>
        <taxon>Arthropoda</taxon>
        <taxon>Hexapoda</taxon>
        <taxon>Insecta</taxon>
        <taxon>Pterygota</taxon>
        <taxon>Neoptera</taxon>
        <taxon>Endopterygota</taxon>
        <taxon>Hymenoptera</taxon>
        <taxon>Apocrita</taxon>
        <taxon>Aculeata</taxon>
        <taxon>Vespoidea</taxon>
        <taxon>Vespidae</taxon>
        <taxon>Vespinae</taxon>
        <taxon>Vespula</taxon>
    </lineage>
</organism>
<keyword evidence="2" id="KW-1185">Reference proteome</keyword>
<comment type="caution">
    <text evidence="1">The sequence shown here is derived from an EMBL/GenBank/DDBJ whole genome shotgun (WGS) entry which is preliminary data.</text>
</comment>
<sequence>MTSARNFLIQIYALVSQENSLTSRINSRIRIHALLPQESSSACVRNFQIKIRVVVSKYHSNFIIDTVFERFTNIEQVADITLSWTERLFIRIQNQFFFKTMKIDQVEYCLEKCCPKK</sequence>
<name>A0A834MX35_VESPE</name>
<reference evidence="1" key="1">
    <citation type="journal article" date="2020" name="G3 (Bethesda)">
        <title>High-Quality Assemblies for Three Invasive Social Wasps from the &lt;i&gt;Vespula&lt;/i&gt; Genus.</title>
        <authorList>
            <person name="Harrop T.W.R."/>
            <person name="Guhlin J."/>
            <person name="McLaughlin G.M."/>
            <person name="Permina E."/>
            <person name="Stockwell P."/>
            <person name="Gilligan J."/>
            <person name="Le Lec M.F."/>
            <person name="Gruber M.A.M."/>
            <person name="Quinn O."/>
            <person name="Lovegrove M."/>
            <person name="Duncan E.J."/>
            <person name="Remnant E.J."/>
            <person name="Van Eeckhoven J."/>
            <person name="Graham B."/>
            <person name="Knapp R.A."/>
            <person name="Langford K.W."/>
            <person name="Kronenberg Z."/>
            <person name="Press M.O."/>
            <person name="Eacker S.M."/>
            <person name="Wilson-Rankin E.E."/>
            <person name="Purcell J."/>
            <person name="Lester P.J."/>
            <person name="Dearden P.K."/>
        </authorList>
    </citation>
    <scope>NUCLEOTIDE SEQUENCE</scope>
    <source>
        <strain evidence="1">Volc-1</strain>
    </source>
</reference>
<protein>
    <submittedName>
        <fullName evidence="1">Uncharacterized protein</fullName>
    </submittedName>
</protein>